<dbReference type="SUPFAM" id="SSF53474">
    <property type="entry name" value="alpha/beta-Hydrolases"/>
    <property type="match status" value="1"/>
</dbReference>
<name>A0A4P7NJ70_PYROR</name>
<dbReference type="PANTHER" id="PTHR17920:SF22">
    <property type="entry name" value="DUF726 DOMAIN PROTEIN (AFU_ORTHOLOGUE AFUA_2G12860)"/>
    <property type="match status" value="1"/>
</dbReference>
<dbReference type="Pfam" id="PF05277">
    <property type="entry name" value="DUF726"/>
    <property type="match status" value="1"/>
</dbReference>
<keyword evidence="3" id="KW-0812">Transmembrane</keyword>
<comment type="subcellular location">
    <subcellularLocation>
        <location evidence="1">Membrane</location>
        <topology evidence="1">Multi-pass membrane protein</topology>
    </subcellularLocation>
</comment>
<dbReference type="AlphaFoldDB" id="A0A4P7NJ70"/>
<evidence type="ECO:0000256" key="5">
    <source>
        <dbReference type="ARBA" id="ARBA00023136"/>
    </source>
</evidence>
<dbReference type="InterPro" id="IPR029058">
    <property type="entry name" value="AB_hydrolase_fold"/>
</dbReference>
<reference evidence="7 8" key="1">
    <citation type="journal article" date="2019" name="Mol. Biol. Evol.">
        <title>Blast fungal genomes show frequent chromosomal changes, gene gains and losses, and effector gene turnover.</title>
        <authorList>
            <person name="Gomez Luciano L.B."/>
            <person name="Jason Tsai I."/>
            <person name="Chuma I."/>
            <person name="Tosa Y."/>
            <person name="Chen Y.H."/>
            <person name="Li J.Y."/>
            <person name="Li M.Y."/>
            <person name="Jade Lu M.Y."/>
            <person name="Nakayashiki H."/>
            <person name="Li W.H."/>
        </authorList>
    </citation>
    <scope>NUCLEOTIDE SEQUENCE [LARGE SCALE GENOMIC DNA]</scope>
    <source>
        <strain evidence="7">MZ5-1-6</strain>
    </source>
</reference>
<feature type="compositionally biased region" description="Basic residues" evidence="6">
    <location>
        <begin position="22"/>
        <end position="31"/>
    </location>
</feature>
<dbReference type="InterPro" id="IPR007941">
    <property type="entry name" value="DUF726"/>
</dbReference>
<evidence type="ECO:0000256" key="3">
    <source>
        <dbReference type="ARBA" id="ARBA00022692"/>
    </source>
</evidence>
<gene>
    <name evidence="7" type="ORF">PoMZ_10934</name>
</gene>
<evidence type="ECO:0000256" key="6">
    <source>
        <dbReference type="SAM" id="MobiDB-lite"/>
    </source>
</evidence>
<dbReference type="PANTHER" id="PTHR17920">
    <property type="entry name" value="TRANSMEMBRANE AND COILED-COIL DOMAIN-CONTAINING PROTEIN 4 TMCO4"/>
    <property type="match status" value="1"/>
</dbReference>
<comment type="similarity">
    <text evidence="2">Belongs to the TMCO4 family.</text>
</comment>
<sequence length="858" mass="93294">MEVTRPSYVATATAASASKGNKGSKGKKGNKGNRGTIIPESNIVSTTVPGVPLDDNQIDCPAKDYDNESYEPNSDTITIETPSPVPVTQPPPVEEESAKMPPGKRPPPPKRDTEVGELLTLPQRNELVALITTITDAMRDNVTRSFDFPPIILAGDADGPNAKALNYLPPIFDMMGLKIDSMGNARPSPRSRHKRNQDAAKLAPLLHNGTNPLTPTLEGLKRDTLANIRRWQSGVTKRVSELVVARTGPGGNPHPSAPNALAKTAFKGAPSMAKAGAGPGVMRPIKQSNGMYSMRFIQSLSCFRRLTDLDSQSSTTTDADAVLLQLYAPAVTALSTLPMPKRRLILHSMLMLLLSLDTYTAYSRTLMLYLATSLQVPPHMLGGDEVRVANGLSRLASEICIEDLQIPKRGDEKKDMRRMRSETTNGGLLPPLAAAGFGSAQGGGASISPATTNGLLGPMAYNNMVVGTLFGIYGTRGAGKMVESYTKDVSDFAFLPLYPTSEPEFRGAREVGVDNRRLRAVFCVNGWVTQMKGLTETWEVFGSQGEVYGLRWEADSLVDMGKALVTVARSKAWSEAKRDFAARRSSSTGSTAFQMLSNATVYATLGNKTWLEQWPPSLLKLSKIVDNIWGTCMVRADKTGSVLAEALMSRVQGERGVTLVGYSLGARVIYNCLMTLVERRMLGIVENVVIMGAPVSSDSRVWSVLRSAVSGRLINVYSENDYMLAFLVRHGCVQFGIAGLQCIDKQNGVENVNASALITNHLRYQYLVGTILKNLGWEDIDGAVVVAKEEELRVLEDRIDYDKRMQRYNDEFAAKKREETAAKDAAMAKENGATMPSTTPKKKQPATRIPGSKNRKKN</sequence>
<organism evidence="7 8">
    <name type="scientific">Pyricularia oryzae</name>
    <name type="common">Rice blast fungus</name>
    <name type="synonym">Magnaporthe oryzae</name>
    <dbReference type="NCBI Taxonomy" id="318829"/>
    <lineage>
        <taxon>Eukaryota</taxon>
        <taxon>Fungi</taxon>
        <taxon>Dikarya</taxon>
        <taxon>Ascomycota</taxon>
        <taxon>Pezizomycotina</taxon>
        <taxon>Sordariomycetes</taxon>
        <taxon>Sordariomycetidae</taxon>
        <taxon>Magnaporthales</taxon>
        <taxon>Pyriculariaceae</taxon>
        <taxon>Pyricularia</taxon>
    </lineage>
</organism>
<feature type="compositionally biased region" description="Pro residues" evidence="6">
    <location>
        <begin position="83"/>
        <end position="92"/>
    </location>
</feature>
<accession>A0A4P7NJ70</accession>
<keyword evidence="5" id="KW-0472">Membrane</keyword>
<feature type="region of interest" description="Disordered" evidence="6">
    <location>
        <begin position="1"/>
        <end position="117"/>
    </location>
</feature>
<evidence type="ECO:0000313" key="8">
    <source>
        <dbReference type="Proteomes" id="UP000294847"/>
    </source>
</evidence>
<dbReference type="Proteomes" id="UP000294847">
    <property type="component" value="Chromosome 5"/>
</dbReference>
<evidence type="ECO:0008006" key="9">
    <source>
        <dbReference type="Google" id="ProtNLM"/>
    </source>
</evidence>
<feature type="compositionally biased region" description="Polar residues" evidence="6">
    <location>
        <begin position="70"/>
        <end position="79"/>
    </location>
</feature>
<evidence type="ECO:0000256" key="2">
    <source>
        <dbReference type="ARBA" id="ARBA00009824"/>
    </source>
</evidence>
<dbReference type="GO" id="GO:0016020">
    <property type="term" value="C:membrane"/>
    <property type="evidence" value="ECO:0007669"/>
    <property type="project" value="UniProtKB-SubCell"/>
</dbReference>
<dbReference type="EMBL" id="CP034208">
    <property type="protein sequence ID" value="QBZ62060.1"/>
    <property type="molecule type" value="Genomic_DNA"/>
</dbReference>
<evidence type="ECO:0000256" key="4">
    <source>
        <dbReference type="ARBA" id="ARBA00022989"/>
    </source>
</evidence>
<protein>
    <recommendedName>
        <fullName evidence="9">Transmembrane and coiled-coil domain-containing protein 4</fullName>
    </recommendedName>
</protein>
<evidence type="ECO:0000313" key="7">
    <source>
        <dbReference type="EMBL" id="QBZ62060.1"/>
    </source>
</evidence>
<feature type="region of interest" description="Disordered" evidence="6">
    <location>
        <begin position="818"/>
        <end position="858"/>
    </location>
</feature>
<feature type="compositionally biased region" description="Low complexity" evidence="6">
    <location>
        <begin position="10"/>
        <end position="21"/>
    </location>
</feature>
<keyword evidence="4" id="KW-1133">Transmembrane helix</keyword>
<proteinExistence type="inferred from homology"/>
<evidence type="ECO:0000256" key="1">
    <source>
        <dbReference type="ARBA" id="ARBA00004141"/>
    </source>
</evidence>